<organism evidence="1 2">
    <name type="scientific">Azospira oryzae (strain ATCC BAA-33 / DSM 13638 / PS)</name>
    <name type="common">Dechlorosoma suillum</name>
    <dbReference type="NCBI Taxonomy" id="640081"/>
    <lineage>
        <taxon>Bacteria</taxon>
        <taxon>Pseudomonadati</taxon>
        <taxon>Pseudomonadota</taxon>
        <taxon>Betaproteobacteria</taxon>
        <taxon>Rhodocyclales</taxon>
        <taxon>Rhodocyclaceae</taxon>
        <taxon>Azospira</taxon>
    </lineage>
</organism>
<proteinExistence type="predicted"/>
<dbReference type="HOGENOM" id="CLU_3401888_0_0_4"/>
<name>G8QFQ0_AZOOP</name>
<evidence type="ECO:0000313" key="1">
    <source>
        <dbReference type="EMBL" id="AEV27163.1"/>
    </source>
</evidence>
<reference evidence="1 2" key="1">
    <citation type="journal article" date="2012" name="J. Bacteriol.">
        <title>Complete genome sequence of the anaerobic perchlorate-reducing bacterium Azospira suillum strain PS.</title>
        <authorList>
            <person name="Byrne-Bailey K.G."/>
            <person name="Coates J.D."/>
        </authorList>
    </citation>
    <scope>NUCLEOTIDE SEQUENCE [LARGE SCALE GENOMIC DNA]</scope>
    <source>
        <strain evidence="2">ATCC BAA-33 / DSM 13638 / PS</strain>
    </source>
</reference>
<dbReference type="AlphaFoldDB" id="G8QFQ0"/>
<gene>
    <name evidence="1" type="ordered locus">Dsui_2824</name>
</gene>
<accession>G8QFQ0</accession>
<evidence type="ECO:0000313" key="2">
    <source>
        <dbReference type="Proteomes" id="UP000005633"/>
    </source>
</evidence>
<sequence length="30" mass="3558">MSSKCYLEKIGDERCQMLGRDRFKFCKGNN</sequence>
<dbReference type="EMBL" id="CP003153">
    <property type="protein sequence ID" value="AEV27163.1"/>
    <property type="molecule type" value="Genomic_DNA"/>
</dbReference>
<dbReference type="STRING" id="640081.Dsui_2824"/>
<dbReference type="KEGG" id="dsu:Dsui_2824"/>
<protein>
    <submittedName>
        <fullName evidence="1">Uncharacterized protein</fullName>
    </submittedName>
</protein>
<dbReference type="Proteomes" id="UP000005633">
    <property type="component" value="Chromosome"/>
</dbReference>